<dbReference type="PROSITE" id="PS50110">
    <property type="entry name" value="RESPONSE_REGULATORY"/>
    <property type="match status" value="1"/>
</dbReference>
<dbReference type="Pfam" id="PF00447">
    <property type="entry name" value="HSF_DNA-bind"/>
    <property type="match status" value="1"/>
</dbReference>
<dbReference type="Gene3D" id="1.10.10.10">
    <property type="entry name" value="Winged helix-like DNA-binding domain superfamily/Winged helix DNA-binding domain"/>
    <property type="match status" value="1"/>
</dbReference>
<feature type="domain" description="Response regulatory" evidence="12">
    <location>
        <begin position="616"/>
        <end position="730"/>
    </location>
</feature>
<dbReference type="OrthoDB" id="60033at2759"/>
<dbReference type="CDD" id="cd17546">
    <property type="entry name" value="REC_hyHK_CKI1_RcsC-like"/>
    <property type="match status" value="1"/>
</dbReference>
<dbReference type="Pfam" id="PF00072">
    <property type="entry name" value="Response_reg"/>
    <property type="match status" value="1"/>
</dbReference>
<feature type="modified residue" description="4-aspartylphosphate" evidence="9">
    <location>
        <position position="665"/>
    </location>
</feature>
<feature type="region of interest" description="Disordered" evidence="11">
    <location>
        <begin position="770"/>
        <end position="840"/>
    </location>
</feature>
<dbReference type="SUPFAM" id="SSF52172">
    <property type="entry name" value="CheY-like"/>
    <property type="match status" value="1"/>
</dbReference>
<feature type="compositionally biased region" description="Polar residues" evidence="11">
    <location>
        <begin position="342"/>
        <end position="364"/>
    </location>
</feature>
<evidence type="ECO:0000256" key="6">
    <source>
        <dbReference type="ARBA" id="ARBA00023163"/>
    </source>
</evidence>
<feature type="region of interest" description="Disordered" evidence="11">
    <location>
        <begin position="325"/>
        <end position="364"/>
    </location>
</feature>
<keyword evidence="7" id="KW-0539">Nucleus</keyword>
<comment type="subunit">
    <text evidence="8">Homotrimer. Homotrimerization increases the affinity of HSF1 to DNA. Interacts with transcriptional coregulator SSA1 on chromatin.</text>
</comment>
<feature type="compositionally biased region" description="Low complexity" evidence="11">
    <location>
        <begin position="556"/>
        <end position="577"/>
    </location>
</feature>
<dbReference type="InterPro" id="IPR000232">
    <property type="entry name" value="HSF_DNA-bd"/>
</dbReference>
<dbReference type="SMART" id="SM00448">
    <property type="entry name" value="REC"/>
    <property type="match status" value="1"/>
</dbReference>
<dbReference type="FunFam" id="3.40.50.2300:FF:000212">
    <property type="entry name" value="Stress response regulator/HFS transcription factor"/>
    <property type="match status" value="1"/>
</dbReference>
<evidence type="ECO:0000313" key="13">
    <source>
        <dbReference type="EMBL" id="KAF9448302.1"/>
    </source>
</evidence>
<dbReference type="InterPro" id="IPR001789">
    <property type="entry name" value="Sig_transdc_resp-reg_receiver"/>
</dbReference>
<dbReference type="Gene3D" id="3.40.50.2300">
    <property type="match status" value="1"/>
</dbReference>
<dbReference type="GO" id="GO:0003700">
    <property type="term" value="F:DNA-binding transcription factor activity"/>
    <property type="evidence" value="ECO:0007669"/>
    <property type="project" value="InterPro"/>
</dbReference>
<evidence type="ECO:0000256" key="11">
    <source>
        <dbReference type="SAM" id="MobiDB-lite"/>
    </source>
</evidence>
<evidence type="ECO:0000256" key="2">
    <source>
        <dbReference type="ARBA" id="ARBA00022553"/>
    </source>
</evidence>
<keyword evidence="5" id="KW-0238">DNA-binding</keyword>
<evidence type="ECO:0000256" key="7">
    <source>
        <dbReference type="ARBA" id="ARBA00023242"/>
    </source>
</evidence>
<feature type="compositionally biased region" description="Low complexity" evidence="11">
    <location>
        <begin position="253"/>
        <end position="268"/>
    </location>
</feature>
<evidence type="ECO:0000259" key="12">
    <source>
        <dbReference type="PROSITE" id="PS50110"/>
    </source>
</evidence>
<feature type="region of interest" description="Disordered" evidence="11">
    <location>
        <begin position="220"/>
        <end position="311"/>
    </location>
</feature>
<keyword evidence="2 9" id="KW-0597">Phosphoprotein</keyword>
<name>A0A9P5XDU8_9AGAR</name>
<dbReference type="InterPro" id="IPR011006">
    <property type="entry name" value="CheY-like_superfamily"/>
</dbReference>
<dbReference type="EMBL" id="MU151166">
    <property type="protein sequence ID" value="KAF9448302.1"/>
    <property type="molecule type" value="Genomic_DNA"/>
</dbReference>
<feature type="compositionally biased region" description="Polar residues" evidence="11">
    <location>
        <begin position="890"/>
        <end position="901"/>
    </location>
</feature>
<feature type="region of interest" description="Disordered" evidence="11">
    <location>
        <begin position="488"/>
        <end position="599"/>
    </location>
</feature>
<feature type="compositionally biased region" description="Polar residues" evidence="11">
    <location>
        <begin position="220"/>
        <end position="236"/>
    </location>
</feature>
<evidence type="ECO:0000256" key="5">
    <source>
        <dbReference type="ARBA" id="ARBA00023125"/>
    </source>
</evidence>
<feature type="compositionally biased region" description="Low complexity" evidence="11">
    <location>
        <begin position="776"/>
        <end position="819"/>
    </location>
</feature>
<dbReference type="PANTHER" id="PTHR45339">
    <property type="entry name" value="HYBRID SIGNAL TRANSDUCTION HISTIDINE KINASE J"/>
    <property type="match status" value="1"/>
</dbReference>
<gene>
    <name evidence="13" type="ORF">P691DRAFT_775528</name>
</gene>
<proteinExistence type="predicted"/>
<evidence type="ECO:0000256" key="10">
    <source>
        <dbReference type="SAM" id="Coils"/>
    </source>
</evidence>
<accession>A0A9P5XDU8</accession>
<keyword evidence="10" id="KW-0175">Coiled coil</keyword>
<dbReference type="PRINTS" id="PR00056">
    <property type="entry name" value="HSFDOMAIN"/>
</dbReference>
<dbReference type="SUPFAM" id="SSF46785">
    <property type="entry name" value="Winged helix' DNA-binding domain"/>
    <property type="match status" value="1"/>
</dbReference>
<dbReference type="InterPro" id="IPR036390">
    <property type="entry name" value="WH_DNA-bd_sf"/>
</dbReference>
<feature type="compositionally biased region" description="Polar residues" evidence="11">
    <location>
        <begin position="411"/>
        <end position="421"/>
    </location>
</feature>
<dbReference type="SMART" id="SM00415">
    <property type="entry name" value="HSF"/>
    <property type="match status" value="1"/>
</dbReference>
<reference evidence="13" key="1">
    <citation type="submission" date="2020-11" db="EMBL/GenBank/DDBJ databases">
        <authorList>
            <consortium name="DOE Joint Genome Institute"/>
            <person name="Ahrendt S."/>
            <person name="Riley R."/>
            <person name="Andreopoulos W."/>
            <person name="Labutti K."/>
            <person name="Pangilinan J."/>
            <person name="Ruiz-Duenas F.J."/>
            <person name="Barrasa J.M."/>
            <person name="Sanchez-Garcia M."/>
            <person name="Camarero S."/>
            <person name="Miyauchi S."/>
            <person name="Serrano A."/>
            <person name="Linde D."/>
            <person name="Babiker R."/>
            <person name="Drula E."/>
            <person name="Ayuso-Fernandez I."/>
            <person name="Pacheco R."/>
            <person name="Padilla G."/>
            <person name="Ferreira P."/>
            <person name="Barriuso J."/>
            <person name="Kellner H."/>
            <person name="Castanera R."/>
            <person name="Alfaro M."/>
            <person name="Ramirez L."/>
            <person name="Pisabarro A.G."/>
            <person name="Kuo A."/>
            <person name="Tritt A."/>
            <person name="Lipzen A."/>
            <person name="He G."/>
            <person name="Yan M."/>
            <person name="Ng V."/>
            <person name="Cullen D."/>
            <person name="Martin F."/>
            <person name="Rosso M.-N."/>
            <person name="Henrissat B."/>
            <person name="Hibbett D."/>
            <person name="Martinez A.T."/>
            <person name="Grigoriev I.V."/>
        </authorList>
    </citation>
    <scope>NUCLEOTIDE SEQUENCE</scope>
    <source>
        <strain evidence="13">MF-IS2</strain>
    </source>
</reference>
<dbReference type="InterPro" id="IPR036388">
    <property type="entry name" value="WH-like_DNA-bd_sf"/>
</dbReference>
<dbReference type="AlphaFoldDB" id="A0A9P5XDU8"/>
<feature type="region of interest" description="Disordered" evidence="11">
    <location>
        <begin position="926"/>
        <end position="950"/>
    </location>
</feature>
<protein>
    <recommendedName>
        <fullName evidence="12">Response regulatory domain-containing protein</fullName>
    </recommendedName>
</protein>
<keyword evidence="4" id="KW-0805">Transcription regulation</keyword>
<dbReference type="FunFam" id="1.10.10.10:FF:000027">
    <property type="entry name" value="Heat shock transcription factor 1"/>
    <property type="match status" value="1"/>
</dbReference>
<evidence type="ECO:0000256" key="9">
    <source>
        <dbReference type="PROSITE-ProRule" id="PRU00169"/>
    </source>
</evidence>
<feature type="compositionally biased region" description="Polar residues" evidence="11">
    <location>
        <begin position="499"/>
        <end position="518"/>
    </location>
</feature>
<dbReference type="PANTHER" id="PTHR45339:SF1">
    <property type="entry name" value="HYBRID SIGNAL TRANSDUCTION HISTIDINE KINASE J"/>
    <property type="match status" value="1"/>
</dbReference>
<feature type="region of interest" description="Disordered" evidence="11">
    <location>
        <begin position="405"/>
        <end position="452"/>
    </location>
</feature>
<organism evidence="13 14">
    <name type="scientific">Macrolepiota fuliginosa MF-IS2</name>
    <dbReference type="NCBI Taxonomy" id="1400762"/>
    <lineage>
        <taxon>Eukaryota</taxon>
        <taxon>Fungi</taxon>
        <taxon>Dikarya</taxon>
        <taxon>Basidiomycota</taxon>
        <taxon>Agaricomycotina</taxon>
        <taxon>Agaricomycetes</taxon>
        <taxon>Agaricomycetidae</taxon>
        <taxon>Agaricales</taxon>
        <taxon>Agaricineae</taxon>
        <taxon>Agaricaceae</taxon>
        <taxon>Macrolepiota</taxon>
    </lineage>
</organism>
<dbReference type="GO" id="GO:0005634">
    <property type="term" value="C:nucleus"/>
    <property type="evidence" value="ECO:0007669"/>
    <property type="project" value="UniProtKB-SubCell"/>
</dbReference>
<evidence type="ECO:0000313" key="14">
    <source>
        <dbReference type="Proteomes" id="UP000807342"/>
    </source>
</evidence>
<feature type="compositionally biased region" description="Polar residues" evidence="11">
    <location>
        <begin position="430"/>
        <end position="447"/>
    </location>
</feature>
<evidence type="ECO:0000256" key="8">
    <source>
        <dbReference type="ARBA" id="ARBA00062171"/>
    </source>
</evidence>
<dbReference type="PROSITE" id="PS00434">
    <property type="entry name" value="HSF_DOMAIN"/>
    <property type="match status" value="1"/>
</dbReference>
<evidence type="ECO:0000256" key="1">
    <source>
        <dbReference type="ARBA" id="ARBA00004123"/>
    </source>
</evidence>
<evidence type="ECO:0000256" key="3">
    <source>
        <dbReference type="ARBA" id="ARBA00023012"/>
    </source>
</evidence>
<keyword evidence="3" id="KW-0902">Two-component regulatory system</keyword>
<feature type="coiled-coil region" evidence="10">
    <location>
        <begin position="146"/>
        <end position="180"/>
    </location>
</feature>
<evidence type="ECO:0000256" key="4">
    <source>
        <dbReference type="ARBA" id="ARBA00023015"/>
    </source>
</evidence>
<dbReference type="GO" id="GO:0043565">
    <property type="term" value="F:sequence-specific DNA binding"/>
    <property type="evidence" value="ECO:0007669"/>
    <property type="project" value="InterPro"/>
</dbReference>
<comment type="subcellular location">
    <subcellularLocation>
        <location evidence="1">Nucleus</location>
    </subcellularLocation>
</comment>
<feature type="compositionally biased region" description="Low complexity" evidence="11">
    <location>
        <begin position="867"/>
        <end position="889"/>
    </location>
</feature>
<comment type="caution">
    <text evidence="13">The sequence shown here is derived from an EMBL/GenBank/DDBJ whole genome shotgun (WGS) entry which is preliminary data.</text>
</comment>
<dbReference type="GO" id="GO:0000160">
    <property type="term" value="P:phosphorelay signal transduction system"/>
    <property type="evidence" value="ECO:0007669"/>
    <property type="project" value="UniProtKB-KW"/>
</dbReference>
<sequence>MPSTSDFVKKLYKMLEDPLFQSVVSWGPQGDCFVVKDMNEFTKSILPRMFKHSNFASFVRQLNKYDFHKVKNTDDNQFGEHSWTFRHPDFHADRRDALENIKRKVPAQRKAAQAAAQAQAQAQAAVLSALPSLASPPSLLPNNPVHSQSQLQVDQLQLEVHRLREEGDDLRSRIRALERNYESVLVEMVGFQRGMAQQDGLMQNLIAYFLGSESGKLKATNPTSLLNPQSTPSASILPTAPINFPLQSTPPKSQQSALQTQPQTSSPPSTHPNPFVPPIRFFNAISTSGSGSGSGSSGASRGYEPTSVELGRTSLVQMSEISRRMNGWNGGRNPGDAWASGDPSTQQAQTRAQAGPSSNGSGSAITRAEALAKIEEIYRVKMGGHANTRVASAGVSASATANINASASGSQPWSALGQQGQEDPMENYVDGSQQLQSQQAGPSNSLWSGLDLGGMAEDPSAKAMLHEGLQVYTVGHLMPRSMTAEMNTNDSWNFDGAGSNVNAGSMPSQSRTQNQQRFNEAGEVLESRPGNQRDGDTPEEEDEEERVMPSPMVEYSSKPSQSTSPSTSSGGKPSNSGITFPTKGSSVSISTETKGKGNKLRVRRSTFVPGWTVPPRVLLVDDDIVSRKLGSKFLQVFGCTIDVAVDGVGAVNKMNLEKYDLVLMDIVMPKLDGITATSLIRQFDHLTPIISMTSNSKPNEIMTYYSSGMNDILPKPFTQSGLFEMLEKHLMHLKTIQSMSKVPRSIGIPPLSDSQFEQAVTAGAAPFAARTQNHLSSSSSSQPSTSSPQSNTASSPTTAAPPTAAPYSGGPYGSYNGYGDQSSQNQGADDDSRINPLSGMGLTDEQYNMILQNIANGESFMNGMVDSAGASSSASASTGPSAGPSGSSTQPKIGSGISNGTMGMMGVSSMGVGVGMGVGMSRAGEKRGYEEAGLSSSGGRDKRSRFEVVE</sequence>
<keyword evidence="6" id="KW-0804">Transcription</keyword>
<feature type="compositionally biased region" description="Polar residues" evidence="11">
    <location>
        <begin position="578"/>
        <end position="592"/>
    </location>
</feature>
<keyword evidence="14" id="KW-1185">Reference proteome</keyword>
<feature type="region of interest" description="Disordered" evidence="11">
    <location>
        <begin position="867"/>
        <end position="901"/>
    </location>
</feature>
<feature type="compositionally biased region" description="Basic and acidic residues" evidence="11">
    <location>
        <begin position="939"/>
        <end position="950"/>
    </location>
</feature>
<dbReference type="Proteomes" id="UP000807342">
    <property type="component" value="Unassembled WGS sequence"/>
</dbReference>